<feature type="transmembrane region" description="Helical" evidence="1">
    <location>
        <begin position="125"/>
        <end position="141"/>
    </location>
</feature>
<keyword evidence="1" id="KW-1133">Transmembrane helix</keyword>
<keyword evidence="1" id="KW-0812">Transmembrane</keyword>
<feature type="transmembrane region" description="Helical" evidence="1">
    <location>
        <begin position="40"/>
        <end position="59"/>
    </location>
</feature>
<accession>A0ABV6HJR5</accession>
<organism evidence="2 3">
    <name type="scientific">Olivibacter oleidegradans</name>
    <dbReference type="NCBI Taxonomy" id="760123"/>
    <lineage>
        <taxon>Bacteria</taxon>
        <taxon>Pseudomonadati</taxon>
        <taxon>Bacteroidota</taxon>
        <taxon>Sphingobacteriia</taxon>
        <taxon>Sphingobacteriales</taxon>
        <taxon>Sphingobacteriaceae</taxon>
        <taxon>Olivibacter</taxon>
    </lineage>
</organism>
<protein>
    <submittedName>
        <fullName evidence="2">Uncharacterized protein</fullName>
    </submittedName>
</protein>
<reference evidence="2 3" key="1">
    <citation type="submission" date="2024-09" db="EMBL/GenBank/DDBJ databases">
        <authorList>
            <person name="Sun Q."/>
            <person name="Mori K."/>
        </authorList>
    </citation>
    <scope>NUCLEOTIDE SEQUENCE [LARGE SCALE GENOMIC DNA]</scope>
    <source>
        <strain evidence="2 3">CCM 7765</strain>
    </source>
</reference>
<comment type="caution">
    <text evidence="2">The sequence shown here is derived from an EMBL/GenBank/DDBJ whole genome shotgun (WGS) entry which is preliminary data.</text>
</comment>
<sequence length="198" mass="23608">MKDFNELKQLWHVQQEHDGVSYDAILNTVKQTKNKYTAKLLSHVISIAVIVLITIYIFISFRFHTWTTLLSMFIVITCLVYYMLIQIKDYRSISSSESLLNKPEAYIAYLQAYKQHRYRLNTRNYTIYTISLSIALALYLIEMSFYVSTFALVLFVIGTIIWFLICYFVLMKVYIKKESERLEELINKLKKLEEQFRD</sequence>
<gene>
    <name evidence="2" type="ORF">ACFFI0_12400</name>
</gene>
<proteinExistence type="predicted"/>
<keyword evidence="3" id="KW-1185">Reference proteome</keyword>
<feature type="transmembrane region" description="Helical" evidence="1">
    <location>
        <begin position="65"/>
        <end position="85"/>
    </location>
</feature>
<evidence type="ECO:0000313" key="3">
    <source>
        <dbReference type="Proteomes" id="UP001589774"/>
    </source>
</evidence>
<dbReference type="RefSeq" id="WP_130857825.1">
    <property type="nucleotide sequence ID" value="NZ_JBHLWO010000002.1"/>
</dbReference>
<evidence type="ECO:0000313" key="2">
    <source>
        <dbReference type="EMBL" id="MFC0319116.1"/>
    </source>
</evidence>
<dbReference type="Proteomes" id="UP001589774">
    <property type="component" value="Unassembled WGS sequence"/>
</dbReference>
<dbReference type="EMBL" id="JBHLWO010000002">
    <property type="protein sequence ID" value="MFC0319116.1"/>
    <property type="molecule type" value="Genomic_DNA"/>
</dbReference>
<keyword evidence="1" id="KW-0472">Membrane</keyword>
<feature type="transmembrane region" description="Helical" evidence="1">
    <location>
        <begin position="147"/>
        <end position="170"/>
    </location>
</feature>
<evidence type="ECO:0000256" key="1">
    <source>
        <dbReference type="SAM" id="Phobius"/>
    </source>
</evidence>
<name>A0ABV6HJR5_9SPHI</name>